<dbReference type="InterPro" id="IPR001810">
    <property type="entry name" value="F-box_dom"/>
</dbReference>
<dbReference type="RefSeq" id="XP_033400239.1">
    <property type="nucleotide sequence ID" value="XM_033545607.1"/>
</dbReference>
<reference evidence="4" key="1">
    <citation type="journal article" date="2020" name="Stud. Mycol.">
        <title>101 Dothideomycetes genomes: a test case for predicting lifestyles and emergence of pathogens.</title>
        <authorList>
            <person name="Haridas S."/>
            <person name="Albert R."/>
            <person name="Binder M."/>
            <person name="Bloem J."/>
            <person name="Labutti K."/>
            <person name="Salamov A."/>
            <person name="Andreopoulos B."/>
            <person name="Baker S."/>
            <person name="Barry K."/>
            <person name="Bills G."/>
            <person name="Bluhm B."/>
            <person name="Cannon C."/>
            <person name="Castanera R."/>
            <person name="Culley D."/>
            <person name="Daum C."/>
            <person name="Ezra D."/>
            <person name="Gonzalez J."/>
            <person name="Henrissat B."/>
            <person name="Kuo A."/>
            <person name="Liang C."/>
            <person name="Lipzen A."/>
            <person name="Lutzoni F."/>
            <person name="Magnuson J."/>
            <person name="Mondo S."/>
            <person name="Nolan M."/>
            <person name="Ohm R."/>
            <person name="Pangilinan J."/>
            <person name="Park H.-J."/>
            <person name="Ramirez L."/>
            <person name="Alfaro M."/>
            <person name="Sun H."/>
            <person name="Tritt A."/>
            <person name="Yoshinaga Y."/>
            <person name="Zwiers L.-H."/>
            <person name="Turgeon B."/>
            <person name="Goodwin S."/>
            <person name="Spatafora J."/>
            <person name="Crous P."/>
            <person name="Grigoriev I."/>
        </authorList>
    </citation>
    <scope>NUCLEOTIDE SEQUENCE</scope>
    <source>
        <strain evidence="4">CBS 121167</strain>
    </source>
</reference>
<dbReference type="Proteomes" id="UP000799438">
    <property type="component" value="Unassembled WGS sequence"/>
</dbReference>
<evidence type="ECO:0000256" key="1">
    <source>
        <dbReference type="ARBA" id="ARBA00022786"/>
    </source>
</evidence>
<feature type="compositionally biased region" description="Polar residues" evidence="2">
    <location>
        <begin position="162"/>
        <end position="178"/>
    </location>
</feature>
<sequence>MSAPPDPATAPPSTEAELESFRQKWKEEVSARAKARPGPSTPSQEPSSSRPKEAQRNKAPAVPDRLRDTLDRHDDAEPHTYLDLGERSSGRTLAEPAPAPKKKPESALEHYEEAVRRETVGNLGDSVAHYRKAFKLDPAVQTHYKNKHFPASAFPAPKPKPTDTNPSNASATVPNTAHHSLTGLSSSVTDLISSFATLSIPGEEAPTDLSPAPPCPISELPEELLADILLYVAIDDVARFARLSQVCKRMAYLVMTEDRVWRRIALGQEFGFAAMHYKWACKLDGSPEEEEDEEGSGEEGGRMLSSYLPPSDALPEGIDEEEWEELEMARLASAALHTIPLVPSKYASYRTLFRQRPRVRFNGCYISTVNYARPGATQSNTLNWATSPVLIVTYYRYIRLYRDGSCISLLTTAEPNEVVPYLDKEQALANRGHRSHLPQAVMKDALLGRWRLSGPEKAALPDAGELLSGTTTATPHAHSDVRTCDRPGPAEAEGTLHVETEGVTPKYIYRSVLALASAGRHARNNKLAWQGYWSYNRLTDDWAEFGLKNDKPFYWSRVRSWR</sequence>
<dbReference type="Pfam" id="PF19270">
    <property type="entry name" value="FBO_C"/>
    <property type="match status" value="1"/>
</dbReference>
<gene>
    <name evidence="4" type="ORF">K452DRAFT_349626</name>
</gene>
<evidence type="ECO:0000313" key="5">
    <source>
        <dbReference type="Proteomes" id="UP000799438"/>
    </source>
</evidence>
<dbReference type="SUPFAM" id="SSF81383">
    <property type="entry name" value="F-box domain"/>
    <property type="match status" value="1"/>
</dbReference>
<protein>
    <recommendedName>
        <fullName evidence="3">F-box domain-containing protein</fullName>
    </recommendedName>
</protein>
<dbReference type="PANTHER" id="PTHR12874">
    <property type="entry name" value="F-BOX ONLY PROTEIN 48-RELATED"/>
    <property type="match status" value="1"/>
</dbReference>
<dbReference type="AlphaFoldDB" id="A0A6A6BNV6"/>
<feature type="region of interest" description="Disordered" evidence="2">
    <location>
        <begin position="470"/>
        <end position="492"/>
    </location>
</feature>
<evidence type="ECO:0000313" key="4">
    <source>
        <dbReference type="EMBL" id="KAF2144527.1"/>
    </source>
</evidence>
<feature type="compositionally biased region" description="Pro residues" evidence="2">
    <location>
        <begin position="1"/>
        <end position="10"/>
    </location>
</feature>
<dbReference type="InterPro" id="IPR045464">
    <property type="entry name" value="Hrt3/FBXO9_C"/>
</dbReference>
<dbReference type="Pfam" id="PF12937">
    <property type="entry name" value="F-box-like"/>
    <property type="match status" value="1"/>
</dbReference>
<dbReference type="PROSITE" id="PS50181">
    <property type="entry name" value="FBOX"/>
    <property type="match status" value="1"/>
</dbReference>
<dbReference type="GO" id="GO:0005737">
    <property type="term" value="C:cytoplasm"/>
    <property type="evidence" value="ECO:0007669"/>
    <property type="project" value="TreeGrafter"/>
</dbReference>
<dbReference type="GO" id="GO:0031146">
    <property type="term" value="P:SCF-dependent proteasomal ubiquitin-dependent protein catabolic process"/>
    <property type="evidence" value="ECO:0007669"/>
    <property type="project" value="TreeGrafter"/>
</dbReference>
<proteinExistence type="predicted"/>
<dbReference type="EMBL" id="ML995479">
    <property type="protein sequence ID" value="KAF2144527.1"/>
    <property type="molecule type" value="Genomic_DNA"/>
</dbReference>
<keyword evidence="1" id="KW-0833">Ubl conjugation pathway</keyword>
<feature type="region of interest" description="Disordered" evidence="2">
    <location>
        <begin position="149"/>
        <end position="178"/>
    </location>
</feature>
<feature type="compositionally biased region" description="Basic and acidic residues" evidence="2">
    <location>
        <begin position="64"/>
        <end position="89"/>
    </location>
</feature>
<evidence type="ECO:0000256" key="2">
    <source>
        <dbReference type="SAM" id="MobiDB-lite"/>
    </source>
</evidence>
<dbReference type="PANTHER" id="PTHR12874:SF9">
    <property type="entry name" value="F-BOX ONLY PROTEIN 48"/>
    <property type="match status" value="1"/>
</dbReference>
<feature type="compositionally biased region" description="Acidic residues" evidence="2">
    <location>
        <begin position="286"/>
        <end position="297"/>
    </location>
</feature>
<dbReference type="GeneID" id="54303115"/>
<dbReference type="InterPro" id="IPR036047">
    <property type="entry name" value="F-box-like_dom_sf"/>
</dbReference>
<dbReference type="Gene3D" id="1.20.1280.50">
    <property type="match status" value="1"/>
</dbReference>
<feature type="compositionally biased region" description="Basic and acidic residues" evidence="2">
    <location>
        <begin position="19"/>
        <end position="31"/>
    </location>
</feature>
<evidence type="ECO:0000259" key="3">
    <source>
        <dbReference type="PROSITE" id="PS50181"/>
    </source>
</evidence>
<feature type="region of interest" description="Disordered" evidence="2">
    <location>
        <begin position="1"/>
        <end position="109"/>
    </location>
</feature>
<accession>A0A6A6BNV6</accession>
<organism evidence="4 5">
    <name type="scientific">Aplosporella prunicola CBS 121167</name>
    <dbReference type="NCBI Taxonomy" id="1176127"/>
    <lineage>
        <taxon>Eukaryota</taxon>
        <taxon>Fungi</taxon>
        <taxon>Dikarya</taxon>
        <taxon>Ascomycota</taxon>
        <taxon>Pezizomycotina</taxon>
        <taxon>Dothideomycetes</taxon>
        <taxon>Dothideomycetes incertae sedis</taxon>
        <taxon>Botryosphaeriales</taxon>
        <taxon>Aplosporellaceae</taxon>
        <taxon>Aplosporella</taxon>
    </lineage>
</organism>
<dbReference type="GO" id="GO:0019005">
    <property type="term" value="C:SCF ubiquitin ligase complex"/>
    <property type="evidence" value="ECO:0007669"/>
    <property type="project" value="TreeGrafter"/>
</dbReference>
<feature type="region of interest" description="Disordered" evidence="2">
    <location>
        <begin position="285"/>
        <end position="305"/>
    </location>
</feature>
<keyword evidence="5" id="KW-1185">Reference proteome</keyword>
<dbReference type="OrthoDB" id="2117972at2759"/>
<feature type="domain" description="F-box" evidence="3">
    <location>
        <begin position="214"/>
        <end position="264"/>
    </location>
</feature>
<name>A0A6A6BNV6_9PEZI</name>